<reference evidence="1" key="1">
    <citation type="journal article" date="2007" name="Science">
        <title>Draft genome of the filarial nematode parasite Brugia malayi.</title>
        <authorList>
            <person name="Ghedin E."/>
            <person name="Wang S."/>
            <person name="Spiro D."/>
            <person name="Caler E."/>
            <person name="Zhao Q."/>
            <person name="Crabtree J."/>
            <person name="Allen J.E."/>
            <person name="Delcher A.L."/>
            <person name="Guiliano D.B."/>
            <person name="Miranda-Saavedra D."/>
            <person name="Angiuoli S.V."/>
            <person name="Creasy T."/>
            <person name="Amedeo P."/>
            <person name="Haas B."/>
            <person name="El-Sayed N.M."/>
            <person name="Wortman J.R."/>
            <person name="Feldblyum T."/>
            <person name="Tallon L."/>
            <person name="Schatz M."/>
            <person name="Shumway M."/>
            <person name="Koo H."/>
            <person name="Salzberg S.L."/>
            <person name="Schobel S."/>
            <person name="Pertea M."/>
            <person name="Pop M."/>
            <person name="White O."/>
            <person name="Barton G.J."/>
            <person name="Carlow C.K."/>
            <person name="Crawford M.J."/>
            <person name="Daub J."/>
            <person name="Dimmic M.W."/>
            <person name="Estes C.F."/>
            <person name="Foster J.M."/>
            <person name="Ganatra M."/>
            <person name="Gregory W.F."/>
            <person name="Johnson N.M."/>
            <person name="Jin J."/>
            <person name="Komuniecki R."/>
            <person name="Korf I."/>
            <person name="Kumar S."/>
            <person name="Laney S."/>
            <person name="Li B.W."/>
            <person name="Li W."/>
            <person name="Lindblom T.H."/>
            <person name="Lustigman S."/>
            <person name="Ma D."/>
            <person name="Maina C.V."/>
            <person name="Martin D.M."/>
            <person name="McCarter J.P."/>
            <person name="McReynolds L."/>
            <person name="Mitreva M."/>
            <person name="Nutman T.B."/>
            <person name="Parkinson J."/>
            <person name="Peregrin-Alvarez J.M."/>
            <person name="Poole C."/>
            <person name="Ren Q."/>
            <person name="Saunders L."/>
            <person name="Sluder A.E."/>
            <person name="Smith K."/>
            <person name="Stanke M."/>
            <person name="Unnasch T.R."/>
            <person name="Ware J."/>
            <person name="Wei A.D."/>
            <person name="Weil G."/>
            <person name="Williams D.J."/>
            <person name="Zhang Y."/>
            <person name="Williams S.A."/>
            <person name="Fraser-Liggett C."/>
            <person name="Slatko B."/>
            <person name="Blaxter M.L."/>
            <person name="Scott A.L."/>
        </authorList>
    </citation>
    <scope>NUCLEOTIDE SEQUENCE</scope>
    <source>
        <strain evidence="1">FR3</strain>
    </source>
</reference>
<dbReference type="AlphaFoldDB" id="A0A1I9G3H2"/>
<organism evidence="1">
    <name type="scientific">Brugia malayi</name>
    <name type="common">Filarial nematode worm</name>
    <dbReference type="NCBI Taxonomy" id="6279"/>
    <lineage>
        <taxon>Eukaryota</taxon>
        <taxon>Metazoa</taxon>
        <taxon>Ecdysozoa</taxon>
        <taxon>Nematoda</taxon>
        <taxon>Chromadorea</taxon>
        <taxon>Rhabditida</taxon>
        <taxon>Spirurina</taxon>
        <taxon>Spiruromorpha</taxon>
        <taxon>Filarioidea</taxon>
        <taxon>Onchocercidae</taxon>
        <taxon>Brugia</taxon>
    </lineage>
</organism>
<dbReference type="EMBL" id="LN856992">
    <property type="protein sequence ID" value="CDP97943.1"/>
    <property type="molecule type" value="Genomic_DNA"/>
</dbReference>
<name>A0A1I9G3H2_BRUMA</name>
<proteinExistence type="predicted"/>
<protein>
    <submittedName>
        <fullName evidence="1">Bm1409</fullName>
    </submittedName>
</protein>
<gene>
    <name evidence="1" type="primary">Bm1409</name>
    <name evidence="1" type="ORF">BM_Bm1409</name>
</gene>
<accession>A0A1I9G3H2</accession>
<reference evidence="1" key="2">
    <citation type="submission" date="2012-12" db="EMBL/GenBank/DDBJ databases">
        <authorList>
            <consortium name="WormBase Consortium"/>
            <person name="Ghedin E."/>
            <person name="Paulini M."/>
        </authorList>
    </citation>
    <scope>NUCLEOTIDE SEQUENCE</scope>
    <source>
        <strain evidence="1">FR3</strain>
    </source>
</reference>
<sequence length="42" mass="4495">MLSFCSAFWPFVILVSCKGVLVSTLRLHLGDSTLQAVGLEVG</sequence>
<evidence type="ECO:0000313" key="1">
    <source>
        <dbReference type="EMBL" id="CDP97943.1"/>
    </source>
</evidence>